<dbReference type="EMBL" id="JBHTIW010000004">
    <property type="protein sequence ID" value="MFD0919927.1"/>
    <property type="molecule type" value="Genomic_DNA"/>
</dbReference>
<accession>A0ABW3FQE2</accession>
<comment type="caution">
    <text evidence="2">The sequence shown here is derived from an EMBL/GenBank/DDBJ whole genome shotgun (WGS) entry which is preliminary data.</text>
</comment>
<keyword evidence="1" id="KW-0560">Oxidoreductase</keyword>
<keyword evidence="3" id="KW-1185">Reference proteome</keyword>
<gene>
    <name evidence="2" type="ORF">ACFQ16_09240</name>
</gene>
<dbReference type="SUPFAM" id="SSF50475">
    <property type="entry name" value="FMN-binding split barrel"/>
    <property type="match status" value="1"/>
</dbReference>
<evidence type="ECO:0000313" key="3">
    <source>
        <dbReference type="Proteomes" id="UP001597018"/>
    </source>
</evidence>
<protein>
    <submittedName>
        <fullName evidence="2">Pyridoxamine 5'-phosphate oxidase family protein</fullName>
    </submittedName>
</protein>
<organism evidence="2 3">
    <name type="scientific">Saccharopolyspora rosea</name>
    <dbReference type="NCBI Taxonomy" id="524884"/>
    <lineage>
        <taxon>Bacteria</taxon>
        <taxon>Bacillati</taxon>
        <taxon>Actinomycetota</taxon>
        <taxon>Actinomycetes</taxon>
        <taxon>Pseudonocardiales</taxon>
        <taxon>Pseudonocardiaceae</taxon>
        <taxon>Saccharopolyspora</taxon>
    </lineage>
</organism>
<proteinExistence type="predicted"/>
<reference evidence="3" key="1">
    <citation type="journal article" date="2019" name="Int. J. Syst. Evol. Microbiol.">
        <title>The Global Catalogue of Microorganisms (GCM) 10K type strain sequencing project: providing services to taxonomists for standard genome sequencing and annotation.</title>
        <authorList>
            <consortium name="The Broad Institute Genomics Platform"/>
            <consortium name="The Broad Institute Genome Sequencing Center for Infectious Disease"/>
            <person name="Wu L."/>
            <person name="Ma J."/>
        </authorList>
    </citation>
    <scope>NUCLEOTIDE SEQUENCE [LARGE SCALE GENOMIC DNA]</scope>
    <source>
        <strain evidence="3">CCUG 56401</strain>
    </source>
</reference>
<dbReference type="Gene3D" id="2.30.110.10">
    <property type="entry name" value="Electron Transport, Fmn-binding Protein, Chain A"/>
    <property type="match status" value="1"/>
</dbReference>
<sequence length="140" mass="14867">MPLSADERQSFLAEEGHVASLAVERGDGRAPLNVPIWYEYAPGGEVRFLTGRDSAKAALIAAAGRVALLVQRTTPTYRYVSVEGPVVGSAPTAESELARIAGRYLAADAVPGYVEASDLGALVTYRIRPEHWLSADLGAI</sequence>
<evidence type="ECO:0000313" key="2">
    <source>
        <dbReference type="EMBL" id="MFD0919927.1"/>
    </source>
</evidence>
<dbReference type="PANTHER" id="PTHR35176:SF6">
    <property type="entry name" value="HEME OXYGENASE HI_0854-RELATED"/>
    <property type="match status" value="1"/>
</dbReference>
<dbReference type="InterPro" id="IPR052019">
    <property type="entry name" value="F420H2_bilvrd_red/Heme_oxyg"/>
</dbReference>
<dbReference type="PANTHER" id="PTHR35176">
    <property type="entry name" value="HEME OXYGENASE HI_0854-RELATED"/>
    <property type="match status" value="1"/>
</dbReference>
<evidence type="ECO:0000256" key="1">
    <source>
        <dbReference type="ARBA" id="ARBA00023002"/>
    </source>
</evidence>
<dbReference type="RefSeq" id="WP_263251950.1">
    <property type="nucleotide sequence ID" value="NZ_BAABLT010000052.1"/>
</dbReference>
<dbReference type="Proteomes" id="UP001597018">
    <property type="component" value="Unassembled WGS sequence"/>
</dbReference>
<name>A0ABW3FQE2_9PSEU</name>
<dbReference type="InterPro" id="IPR012349">
    <property type="entry name" value="Split_barrel_FMN-bd"/>
</dbReference>